<comment type="similarity">
    <text evidence="1">Belongs to the thioesterase family.</text>
</comment>
<feature type="domain" description="Thioesterase" evidence="2">
    <location>
        <begin position="19"/>
        <end position="228"/>
    </location>
</feature>
<dbReference type="PANTHER" id="PTHR11487:SF0">
    <property type="entry name" value="S-ACYL FATTY ACID SYNTHASE THIOESTERASE, MEDIUM CHAIN"/>
    <property type="match status" value="1"/>
</dbReference>
<organism evidence="3 4">
    <name type="scientific">Nonomuraea solani</name>
    <dbReference type="NCBI Taxonomy" id="1144553"/>
    <lineage>
        <taxon>Bacteria</taxon>
        <taxon>Bacillati</taxon>
        <taxon>Actinomycetota</taxon>
        <taxon>Actinomycetes</taxon>
        <taxon>Streptosporangiales</taxon>
        <taxon>Streptosporangiaceae</taxon>
        <taxon>Nonomuraea</taxon>
    </lineage>
</organism>
<dbReference type="PANTHER" id="PTHR11487">
    <property type="entry name" value="THIOESTERASE"/>
    <property type="match status" value="1"/>
</dbReference>
<name>A0A1H6ETE1_9ACTN</name>
<evidence type="ECO:0000256" key="1">
    <source>
        <dbReference type="ARBA" id="ARBA00007169"/>
    </source>
</evidence>
<proteinExistence type="inferred from homology"/>
<gene>
    <name evidence="3" type="ORF">SAMN05444920_115184</name>
</gene>
<dbReference type="EMBL" id="FNVT01000015">
    <property type="protein sequence ID" value="SEH00205.1"/>
    <property type="molecule type" value="Genomic_DNA"/>
</dbReference>
<dbReference type="OrthoDB" id="8480037at2"/>
<dbReference type="Proteomes" id="UP000236732">
    <property type="component" value="Unassembled WGS sequence"/>
</dbReference>
<dbReference type="Pfam" id="PF00975">
    <property type="entry name" value="Thioesterase"/>
    <property type="match status" value="1"/>
</dbReference>
<dbReference type="RefSeq" id="WP_103961365.1">
    <property type="nucleotide sequence ID" value="NZ_FNVT01000015.1"/>
</dbReference>
<evidence type="ECO:0000313" key="4">
    <source>
        <dbReference type="Proteomes" id="UP000236732"/>
    </source>
</evidence>
<dbReference type="InterPro" id="IPR029058">
    <property type="entry name" value="AB_hydrolase_fold"/>
</dbReference>
<evidence type="ECO:0000259" key="2">
    <source>
        <dbReference type="Pfam" id="PF00975"/>
    </source>
</evidence>
<reference evidence="3 4" key="1">
    <citation type="submission" date="2016-10" db="EMBL/GenBank/DDBJ databases">
        <authorList>
            <person name="de Groot N.N."/>
        </authorList>
    </citation>
    <scope>NUCLEOTIDE SEQUENCE [LARGE SCALE GENOMIC DNA]</scope>
    <source>
        <strain evidence="3 4">CGMCC 4.7037</strain>
    </source>
</reference>
<dbReference type="Gene3D" id="3.40.50.1820">
    <property type="entry name" value="alpha/beta hydrolase"/>
    <property type="match status" value="1"/>
</dbReference>
<accession>A0A1H6ETE1</accession>
<keyword evidence="4" id="KW-1185">Reference proteome</keyword>
<evidence type="ECO:0000313" key="3">
    <source>
        <dbReference type="EMBL" id="SEH00205.1"/>
    </source>
</evidence>
<dbReference type="GO" id="GO:0008610">
    <property type="term" value="P:lipid biosynthetic process"/>
    <property type="evidence" value="ECO:0007669"/>
    <property type="project" value="TreeGrafter"/>
</dbReference>
<protein>
    <submittedName>
        <fullName evidence="3">Surfactin synthase thioesterase subunit</fullName>
    </submittedName>
</protein>
<dbReference type="AlphaFoldDB" id="A0A1H6ETE1"/>
<sequence>MPDAGWFSPCDEAAATCRVLCLPGLGAGAAVFTGLARRAPAGAAVRGVRVPGRESRIGQPPIHDFAELTERLTGAVAALPPAPTILLGHCLGGLVQFEVARALRRRGHDLREVWVIGHPGPGGAVKFPADDPLGVYQALVAPPPEILRSPGLLDLVLRGVRADLDVANSYTPASHVPLDRPVRLFAGSDDPQLPGGDLTGWAGHAGAGLEVHPYRGDHRFAGAEPAVLALLRRLPS</sequence>
<dbReference type="SUPFAM" id="SSF53474">
    <property type="entry name" value="alpha/beta-Hydrolases"/>
    <property type="match status" value="1"/>
</dbReference>
<dbReference type="InterPro" id="IPR012223">
    <property type="entry name" value="TEII"/>
</dbReference>
<dbReference type="InterPro" id="IPR001031">
    <property type="entry name" value="Thioesterase"/>
</dbReference>